<name>A1ZX95_MICM2</name>
<dbReference type="Pfam" id="PF07228">
    <property type="entry name" value="SpoIIE"/>
    <property type="match status" value="1"/>
</dbReference>
<feature type="domain" description="Two component regulator three Y" evidence="5">
    <location>
        <begin position="717"/>
        <end position="780"/>
    </location>
</feature>
<reference evidence="6 7" key="1">
    <citation type="submission" date="2007-01" db="EMBL/GenBank/DDBJ databases">
        <authorList>
            <person name="Haygood M."/>
            <person name="Podell S."/>
            <person name="Anderson C."/>
            <person name="Hopkinson B."/>
            <person name="Roe K."/>
            <person name="Barbeau K."/>
            <person name="Gaasterland T."/>
            <person name="Ferriera S."/>
            <person name="Johnson J."/>
            <person name="Kravitz S."/>
            <person name="Beeson K."/>
            <person name="Sutton G."/>
            <person name="Rogers Y.-H."/>
            <person name="Friedman R."/>
            <person name="Frazier M."/>
            <person name="Venter J.C."/>
        </authorList>
    </citation>
    <scope>NUCLEOTIDE SEQUENCE [LARGE SCALE GENOMIC DNA]</scope>
    <source>
        <strain evidence="6 7">ATCC 23134</strain>
    </source>
</reference>
<dbReference type="PANTHER" id="PTHR43547">
    <property type="entry name" value="TWO-COMPONENT HISTIDINE KINASE"/>
    <property type="match status" value="1"/>
</dbReference>
<keyword evidence="1" id="KW-0597">Phosphoprotein</keyword>
<evidence type="ECO:0000313" key="6">
    <source>
        <dbReference type="EMBL" id="EAY24969.1"/>
    </source>
</evidence>
<feature type="transmembrane region" description="Helical" evidence="3">
    <location>
        <begin position="788"/>
        <end position="808"/>
    </location>
</feature>
<keyword evidence="3" id="KW-0812">Transmembrane</keyword>
<feature type="coiled-coil region" evidence="2">
    <location>
        <begin position="828"/>
        <end position="869"/>
    </location>
</feature>
<dbReference type="InterPro" id="IPR011123">
    <property type="entry name" value="Y_Y_Y"/>
</dbReference>
<proteinExistence type="predicted"/>
<sequence length="1124" mass="128158">MPVISAAQRMNIPLVYKNKLKIRKFTSEEGLSQNIVQDILQDSQGFMWFATTGGLNRYDGARFKAYKAVFGDSTGLVNNYINQIVEDKNHRIWIGTSKGLSRLDLKTGRFDNAQHQKGVSNSLSNNWVNALGQDKAGNVWVGTDKGVNKAATNSHFLKFQRYLYAPKGTKKERFFIGAICHDSQGITWVGTSKGLKKIERQAGGKVSFTHYPLAPDSAHHSPESIKSILEDAQGRLWIGTRVGHLYLLDKTRSKVTLFAQDLARVYDLYQDSKQTIWVGTENGLCWVNEKTKKIERFFYPATHLDNITVNCMHEDKSGVLWVGTAGYGLYHIDSKSTKFSTYNISHYTQSPLKENMVWGIFQDKGDRLWLNSAKNGLFHLNRSTGEITNFKHEPANPQSLIHSQTKRIVQAQDGSVWVVTKGGLNKYNEVNQTFERFFIEKKYSRATSVYCLMADKKNALWMTTLGGRIYKLDIRAKKFSQARSKYFGNGWASSIVEDKQGIFWISGRTAIVLYDPKKQQVVEAHRYDSVNTVGLKKNRPLQIFKARSGQLWITTYGDGLAKVVYDKTGQFRLHYYTQKDGLPTNMLYNILEDKQNKLWISTENGIAKFDPVTEKFTNYTPKDGLPNDDFGEGSFFHDPTTDEMFFGGQNGVAAFIPAEVKPNDYIPTVRLTDFQLANESVIPSKDAPLKNTANYTKKIVLTYEQATVFSFEFAALSYASSDRNQYKVKLHGYDKKWRNLGKRNFVTYTGISPGTYHFRVQASNYDGVWNTQGLRVELVILPAWWQTWWFKLGWISFTIFLVVGFYLYRINAIKRQKRVLEETVVLRTKEVVEQKEEIQIQNEELLQQREEITAQHQAIESQNKLLTEKNYHINQSIKAAKTIQEAILPFESKMQDAFQHNYFILYKPKDVVSGDFYWLGNVGNKKILGVIDCTGHGVPGAFMSMIGFTMLNEIVNTQKTDNPADILEQLRIEIRYTLKQDETGRRNGMDAVFIALEALDNQQTKVIFAGAKRPLWYIKPGSATLDTIKGSSVSIGVIYQNKRTIEAHTIICDPNTLFYLSTDGFTDQNNVVRKRFGAANVHNALLKVSHLSLAQQKQDLEETLQIFMEGTEQRDDILLIGVRV</sequence>
<dbReference type="InterPro" id="IPR001932">
    <property type="entry name" value="PPM-type_phosphatase-like_dom"/>
</dbReference>
<keyword evidence="3" id="KW-0472">Membrane</keyword>
<dbReference type="AlphaFoldDB" id="A1ZX95"/>
<accession>A1ZX95</accession>
<keyword evidence="3" id="KW-1133">Transmembrane helix</keyword>
<gene>
    <name evidence="6" type="ORF">M23134_03683</name>
</gene>
<keyword evidence="2" id="KW-0175">Coiled coil</keyword>
<dbReference type="EMBL" id="AAWS01000057">
    <property type="protein sequence ID" value="EAY24969.1"/>
    <property type="molecule type" value="Genomic_DNA"/>
</dbReference>
<evidence type="ECO:0000259" key="5">
    <source>
        <dbReference type="Pfam" id="PF07495"/>
    </source>
</evidence>
<dbReference type="Gene3D" id="3.60.40.10">
    <property type="entry name" value="PPM-type phosphatase domain"/>
    <property type="match status" value="1"/>
</dbReference>
<dbReference type="Gene3D" id="2.130.10.10">
    <property type="entry name" value="YVTN repeat-like/Quinoprotein amine dehydrogenase"/>
    <property type="match status" value="5"/>
</dbReference>
<dbReference type="Proteomes" id="UP000004095">
    <property type="component" value="Unassembled WGS sequence"/>
</dbReference>
<dbReference type="eggNOG" id="COG2208">
    <property type="taxonomic scope" value="Bacteria"/>
</dbReference>
<dbReference type="SUPFAM" id="SSF63829">
    <property type="entry name" value="Calcium-dependent phosphotriesterase"/>
    <property type="match status" value="3"/>
</dbReference>
<evidence type="ECO:0000313" key="7">
    <source>
        <dbReference type="Proteomes" id="UP000004095"/>
    </source>
</evidence>
<dbReference type="Pfam" id="PF07495">
    <property type="entry name" value="Y_Y_Y"/>
    <property type="match status" value="1"/>
</dbReference>
<evidence type="ECO:0000256" key="2">
    <source>
        <dbReference type="SAM" id="Coils"/>
    </source>
</evidence>
<dbReference type="InterPro" id="IPR011110">
    <property type="entry name" value="Reg_prop"/>
</dbReference>
<dbReference type="PANTHER" id="PTHR43547:SF2">
    <property type="entry name" value="HYBRID SIGNAL TRANSDUCTION HISTIDINE KINASE C"/>
    <property type="match status" value="1"/>
</dbReference>
<feature type="domain" description="PPM-type phosphatase" evidence="4">
    <location>
        <begin position="928"/>
        <end position="1124"/>
    </location>
</feature>
<dbReference type="InterPro" id="IPR015943">
    <property type="entry name" value="WD40/YVTN_repeat-like_dom_sf"/>
</dbReference>
<keyword evidence="7" id="KW-1185">Reference proteome</keyword>
<dbReference type="eggNOG" id="COG3292">
    <property type="taxonomic scope" value="Bacteria"/>
</dbReference>
<dbReference type="InterPro" id="IPR036457">
    <property type="entry name" value="PPM-type-like_dom_sf"/>
</dbReference>
<organism evidence="6 7">
    <name type="scientific">Microscilla marina ATCC 23134</name>
    <dbReference type="NCBI Taxonomy" id="313606"/>
    <lineage>
        <taxon>Bacteria</taxon>
        <taxon>Pseudomonadati</taxon>
        <taxon>Bacteroidota</taxon>
        <taxon>Cytophagia</taxon>
        <taxon>Cytophagales</taxon>
        <taxon>Microscillaceae</taxon>
        <taxon>Microscilla</taxon>
    </lineage>
</organism>
<dbReference type="InterPro" id="IPR013783">
    <property type="entry name" value="Ig-like_fold"/>
</dbReference>
<evidence type="ECO:0000256" key="1">
    <source>
        <dbReference type="ARBA" id="ARBA00022553"/>
    </source>
</evidence>
<dbReference type="FunFam" id="2.60.40.10:FF:000791">
    <property type="entry name" value="Two-component system sensor histidine kinase/response regulator"/>
    <property type="match status" value="1"/>
</dbReference>
<protein>
    <submittedName>
        <fullName evidence="6">Ggdef domain protein, putative</fullName>
    </submittedName>
</protein>
<dbReference type="Pfam" id="PF07494">
    <property type="entry name" value="Reg_prop"/>
    <property type="match status" value="7"/>
</dbReference>
<dbReference type="Gene3D" id="2.60.40.10">
    <property type="entry name" value="Immunoglobulins"/>
    <property type="match status" value="1"/>
</dbReference>
<evidence type="ECO:0000256" key="3">
    <source>
        <dbReference type="SAM" id="Phobius"/>
    </source>
</evidence>
<evidence type="ECO:0000259" key="4">
    <source>
        <dbReference type="Pfam" id="PF07228"/>
    </source>
</evidence>
<dbReference type="GO" id="GO:0000155">
    <property type="term" value="F:phosphorelay sensor kinase activity"/>
    <property type="evidence" value="ECO:0007669"/>
    <property type="project" value="TreeGrafter"/>
</dbReference>
<comment type="caution">
    <text evidence="6">The sequence shown here is derived from an EMBL/GenBank/DDBJ whole genome shotgun (WGS) entry which is preliminary data.</text>
</comment>